<reference evidence="1" key="1">
    <citation type="submission" date="2019-12" db="EMBL/GenBank/DDBJ databases">
        <title>Genome sequencing and annotation of Brassica cretica.</title>
        <authorList>
            <person name="Studholme D.J."/>
            <person name="Sarris P."/>
        </authorList>
    </citation>
    <scope>NUCLEOTIDE SEQUENCE</scope>
    <source>
        <strain evidence="1">PFS-109/04</strain>
        <tissue evidence="1">Leaf</tissue>
    </source>
</reference>
<dbReference type="AlphaFoldDB" id="A0A8S9RDB2"/>
<evidence type="ECO:0000313" key="2">
    <source>
        <dbReference type="Proteomes" id="UP000712600"/>
    </source>
</evidence>
<sequence>MVSWIRRGKIGVDFRWACTARMVPPTRVGGENPVAYGSGRASVQWILPRKGIILK</sequence>
<gene>
    <name evidence="1" type="ORF">F2Q69_00062330</name>
</gene>
<accession>A0A8S9RDB2</accession>
<protein>
    <submittedName>
        <fullName evidence="1">Uncharacterized protein</fullName>
    </submittedName>
</protein>
<organism evidence="1 2">
    <name type="scientific">Brassica cretica</name>
    <name type="common">Mustard</name>
    <dbReference type="NCBI Taxonomy" id="69181"/>
    <lineage>
        <taxon>Eukaryota</taxon>
        <taxon>Viridiplantae</taxon>
        <taxon>Streptophyta</taxon>
        <taxon>Embryophyta</taxon>
        <taxon>Tracheophyta</taxon>
        <taxon>Spermatophyta</taxon>
        <taxon>Magnoliopsida</taxon>
        <taxon>eudicotyledons</taxon>
        <taxon>Gunneridae</taxon>
        <taxon>Pentapetalae</taxon>
        <taxon>rosids</taxon>
        <taxon>malvids</taxon>
        <taxon>Brassicales</taxon>
        <taxon>Brassicaceae</taxon>
        <taxon>Brassiceae</taxon>
        <taxon>Brassica</taxon>
    </lineage>
</organism>
<name>A0A8S9RDB2_BRACR</name>
<evidence type="ECO:0000313" key="1">
    <source>
        <dbReference type="EMBL" id="KAF3570828.1"/>
    </source>
</evidence>
<proteinExistence type="predicted"/>
<comment type="caution">
    <text evidence="1">The sequence shown here is derived from an EMBL/GenBank/DDBJ whole genome shotgun (WGS) entry which is preliminary data.</text>
</comment>
<dbReference type="EMBL" id="QGKX02000095">
    <property type="protein sequence ID" value="KAF3570828.1"/>
    <property type="molecule type" value="Genomic_DNA"/>
</dbReference>
<dbReference type="Proteomes" id="UP000712600">
    <property type="component" value="Unassembled WGS sequence"/>
</dbReference>